<dbReference type="PANTHER" id="PTHR10961:SF7">
    <property type="entry name" value="FAD DEPENDENT OXIDOREDUCTASE DOMAIN-CONTAINING PROTEIN"/>
    <property type="match status" value="1"/>
</dbReference>
<evidence type="ECO:0000259" key="5">
    <source>
        <dbReference type="Pfam" id="PF01266"/>
    </source>
</evidence>
<evidence type="ECO:0000313" key="6">
    <source>
        <dbReference type="EMBL" id="SDP63926.1"/>
    </source>
</evidence>
<accession>A0A1H0UDJ0</accession>
<dbReference type="EMBL" id="FNJU01000004">
    <property type="protein sequence ID" value="SDP63926.1"/>
    <property type="molecule type" value="Genomic_DNA"/>
</dbReference>
<sequence length="380" mass="42442">MKKEAYFDVAIIGAGTMGMSAGAFLAQQQVNTVLIDAFDPPHNQASHHGDTRMIRHAYGEGRQYVTLVKRAQQLWEELEEQTAYKIFEKTGVLGLGPQDSEFLQETIAAAKKYELPLEILNNKEVKERWPGFSIPDHFIGCFEAESGLIYSDNAIKAYKEIAIKNGAELITNTPVQHIAREDQNTIKISTENNVFYAKKVIVSAGAWVSKLLPALKLPIHPTRKAFGWFDAPDTLYDMANFPSFYVEDNQHMCYGFPSIDGAGLKIGRSDGGQGIDPNQHKQNFGQYETDEDELRYFLKAYMPEANGALNQGKTCLYTISPDNHFIIDHHPEHENIIIACGFSGHGFKFGSVMGELLSQLAVDGKSSFDLSIFSLKRFGM</sequence>
<name>A0A1H0UDJ0_9BACI</name>
<evidence type="ECO:0000313" key="7">
    <source>
        <dbReference type="Proteomes" id="UP000199159"/>
    </source>
</evidence>
<dbReference type="NCBIfam" id="NF008425">
    <property type="entry name" value="PRK11259.1"/>
    <property type="match status" value="1"/>
</dbReference>
<gene>
    <name evidence="6" type="ORF">SAMN05216565_104306</name>
</gene>
<proteinExistence type="predicted"/>
<dbReference type="Gene3D" id="3.50.50.60">
    <property type="entry name" value="FAD/NAD(P)-binding domain"/>
    <property type="match status" value="1"/>
</dbReference>
<dbReference type="InterPro" id="IPR006076">
    <property type="entry name" value="FAD-dep_OxRdtase"/>
</dbReference>
<keyword evidence="2" id="KW-0285">Flavoprotein</keyword>
<organism evidence="6 7">
    <name type="scientific">Litchfieldia salsa</name>
    <dbReference type="NCBI Taxonomy" id="930152"/>
    <lineage>
        <taxon>Bacteria</taxon>
        <taxon>Bacillati</taxon>
        <taxon>Bacillota</taxon>
        <taxon>Bacilli</taxon>
        <taxon>Bacillales</taxon>
        <taxon>Bacillaceae</taxon>
        <taxon>Litchfieldia</taxon>
    </lineage>
</organism>
<dbReference type="AlphaFoldDB" id="A0A1H0UDJ0"/>
<evidence type="ECO:0000256" key="3">
    <source>
        <dbReference type="ARBA" id="ARBA00022827"/>
    </source>
</evidence>
<dbReference type="Proteomes" id="UP000199159">
    <property type="component" value="Unassembled WGS sequence"/>
</dbReference>
<dbReference type="STRING" id="930152.SAMN05216565_104306"/>
<dbReference type="Pfam" id="PF01266">
    <property type="entry name" value="DAO"/>
    <property type="match status" value="1"/>
</dbReference>
<dbReference type="PANTHER" id="PTHR10961">
    <property type="entry name" value="PEROXISOMAL SARCOSINE OXIDASE"/>
    <property type="match status" value="1"/>
</dbReference>
<dbReference type="InterPro" id="IPR045170">
    <property type="entry name" value="MTOX"/>
</dbReference>
<feature type="domain" description="FAD dependent oxidoreductase" evidence="5">
    <location>
        <begin position="8"/>
        <end position="360"/>
    </location>
</feature>
<evidence type="ECO:0000256" key="2">
    <source>
        <dbReference type="ARBA" id="ARBA00022630"/>
    </source>
</evidence>
<reference evidence="7" key="1">
    <citation type="submission" date="2016-10" db="EMBL/GenBank/DDBJ databases">
        <authorList>
            <person name="Varghese N."/>
            <person name="Submissions S."/>
        </authorList>
    </citation>
    <scope>NUCLEOTIDE SEQUENCE [LARGE SCALE GENOMIC DNA]</scope>
    <source>
        <strain evidence="7">IBRC-M10078</strain>
    </source>
</reference>
<protein>
    <submittedName>
        <fullName evidence="6">Sarcosine oxidase/N-methyl-L-tryptophan oxidase</fullName>
    </submittedName>
</protein>
<dbReference type="GO" id="GO:0008115">
    <property type="term" value="F:sarcosine oxidase activity"/>
    <property type="evidence" value="ECO:0007669"/>
    <property type="project" value="TreeGrafter"/>
</dbReference>
<dbReference type="GO" id="GO:0005829">
    <property type="term" value="C:cytosol"/>
    <property type="evidence" value="ECO:0007669"/>
    <property type="project" value="TreeGrafter"/>
</dbReference>
<keyword evidence="7" id="KW-1185">Reference proteome</keyword>
<dbReference type="Gene3D" id="3.30.9.10">
    <property type="entry name" value="D-Amino Acid Oxidase, subunit A, domain 2"/>
    <property type="match status" value="1"/>
</dbReference>
<keyword evidence="3" id="KW-0274">FAD</keyword>
<dbReference type="SUPFAM" id="SSF54373">
    <property type="entry name" value="FAD-linked reductases, C-terminal domain"/>
    <property type="match status" value="1"/>
</dbReference>
<dbReference type="InterPro" id="IPR036188">
    <property type="entry name" value="FAD/NAD-bd_sf"/>
</dbReference>
<evidence type="ECO:0000256" key="1">
    <source>
        <dbReference type="ARBA" id="ARBA00001974"/>
    </source>
</evidence>
<comment type="cofactor">
    <cofactor evidence="1">
        <name>FAD</name>
        <dbReference type="ChEBI" id="CHEBI:57692"/>
    </cofactor>
</comment>
<evidence type="ECO:0000256" key="4">
    <source>
        <dbReference type="ARBA" id="ARBA00023002"/>
    </source>
</evidence>
<keyword evidence="4" id="KW-0560">Oxidoreductase</keyword>
<dbReference type="GO" id="GO:0050660">
    <property type="term" value="F:flavin adenine dinucleotide binding"/>
    <property type="evidence" value="ECO:0007669"/>
    <property type="project" value="InterPro"/>
</dbReference>
<dbReference type="RefSeq" id="WP_386756463.1">
    <property type="nucleotide sequence ID" value="NZ_JBHSDM010000004.1"/>
</dbReference>
<dbReference type="SUPFAM" id="SSF51905">
    <property type="entry name" value="FAD/NAD(P)-binding domain"/>
    <property type="match status" value="1"/>
</dbReference>